<evidence type="ECO:0000256" key="3">
    <source>
        <dbReference type="ARBA" id="ARBA00022827"/>
    </source>
</evidence>
<evidence type="ECO:0000259" key="4">
    <source>
        <dbReference type="Pfam" id="PF01494"/>
    </source>
</evidence>
<keyword evidence="3" id="KW-0274">FAD</keyword>
<feature type="domain" description="FAD-binding" evidence="4">
    <location>
        <begin position="7"/>
        <end position="133"/>
    </location>
</feature>
<evidence type="ECO:0000313" key="5">
    <source>
        <dbReference type="EMBL" id="VVP93904.1"/>
    </source>
</evidence>
<dbReference type="RefSeq" id="WP_150786157.1">
    <property type="nucleotide sequence ID" value="NZ_CABVJF010000006.1"/>
</dbReference>
<dbReference type="InterPro" id="IPR050641">
    <property type="entry name" value="RIFMO-like"/>
</dbReference>
<dbReference type="GO" id="GO:0071949">
    <property type="term" value="F:FAD binding"/>
    <property type="evidence" value="ECO:0007669"/>
    <property type="project" value="InterPro"/>
</dbReference>
<name>A0A5E7T6S5_PSEFL</name>
<organism evidence="5 6">
    <name type="scientific">Pseudomonas fluorescens</name>
    <dbReference type="NCBI Taxonomy" id="294"/>
    <lineage>
        <taxon>Bacteria</taxon>
        <taxon>Pseudomonadati</taxon>
        <taxon>Pseudomonadota</taxon>
        <taxon>Gammaproteobacteria</taxon>
        <taxon>Pseudomonadales</taxon>
        <taxon>Pseudomonadaceae</taxon>
        <taxon>Pseudomonas</taxon>
    </lineage>
</organism>
<dbReference type="EMBL" id="CABVJF010000006">
    <property type="protein sequence ID" value="VVP93904.1"/>
    <property type="molecule type" value="Genomic_DNA"/>
</dbReference>
<evidence type="ECO:0000256" key="2">
    <source>
        <dbReference type="ARBA" id="ARBA00022630"/>
    </source>
</evidence>
<dbReference type="Gene3D" id="3.30.9.10">
    <property type="entry name" value="D-Amino Acid Oxidase, subunit A, domain 2"/>
    <property type="match status" value="1"/>
</dbReference>
<dbReference type="PANTHER" id="PTHR43004:SF19">
    <property type="entry name" value="BINDING MONOOXYGENASE, PUTATIVE (JCVI)-RELATED"/>
    <property type="match status" value="1"/>
</dbReference>
<reference evidence="5 6" key="1">
    <citation type="submission" date="2019-09" db="EMBL/GenBank/DDBJ databases">
        <authorList>
            <person name="Chandra G."/>
            <person name="Truman W A."/>
        </authorList>
    </citation>
    <scope>NUCLEOTIDE SEQUENCE [LARGE SCALE GENOMIC DNA]</scope>
    <source>
        <strain evidence="5">PS928</strain>
    </source>
</reference>
<dbReference type="EC" id="1.14.13.23" evidence="5"/>
<keyword evidence="5" id="KW-0560">Oxidoreductase</keyword>
<protein>
    <submittedName>
        <fullName evidence="5">3-hydroxybenzoate 4-monooxygenase</fullName>
        <ecNumber evidence="5">1.14.13.23</ecNumber>
    </submittedName>
</protein>
<dbReference type="Proteomes" id="UP000381378">
    <property type="component" value="Unassembled WGS sequence"/>
</dbReference>
<dbReference type="PRINTS" id="PR00420">
    <property type="entry name" value="RNGMNOXGNASE"/>
</dbReference>
<gene>
    <name evidence="5" type="primary">mobA_1</name>
    <name evidence="5" type="ORF">PS928_01914</name>
</gene>
<evidence type="ECO:0000256" key="1">
    <source>
        <dbReference type="ARBA" id="ARBA00001974"/>
    </source>
</evidence>
<dbReference type="InterPro" id="IPR002938">
    <property type="entry name" value="FAD-bd"/>
</dbReference>
<dbReference type="PANTHER" id="PTHR43004">
    <property type="entry name" value="TRK SYSTEM POTASSIUM UPTAKE PROTEIN"/>
    <property type="match status" value="1"/>
</dbReference>
<proteinExistence type="predicted"/>
<dbReference type="AlphaFoldDB" id="A0A5E7T6S5"/>
<keyword evidence="5" id="KW-0503">Monooxygenase</keyword>
<dbReference type="Gene3D" id="3.50.50.60">
    <property type="entry name" value="FAD/NAD(P)-binding domain"/>
    <property type="match status" value="1"/>
</dbReference>
<dbReference type="GO" id="GO:0018668">
    <property type="term" value="F:3-hydroxybenzoate 4-monooxygenase activity"/>
    <property type="evidence" value="ECO:0007669"/>
    <property type="project" value="UniProtKB-EC"/>
</dbReference>
<comment type="cofactor">
    <cofactor evidence="1">
        <name>FAD</name>
        <dbReference type="ChEBI" id="CHEBI:57692"/>
    </cofactor>
</comment>
<dbReference type="SUPFAM" id="SSF51905">
    <property type="entry name" value="FAD/NAD(P)-binding domain"/>
    <property type="match status" value="1"/>
</dbReference>
<dbReference type="Pfam" id="PF01494">
    <property type="entry name" value="FAD_binding_3"/>
    <property type="match status" value="1"/>
</dbReference>
<dbReference type="SUPFAM" id="SSF54373">
    <property type="entry name" value="FAD-linked reductases, C-terminal domain"/>
    <property type="match status" value="1"/>
</dbReference>
<sequence length="221" mass="24487">MYVDLGEVTEENRTTIRETSAEQLIATAQRILQPYTLEVKNVAWFSVYEVGQRLTDRFDDSVDAAGNDREPRIFIAGDACHTHSAKAGQGMNVSMQDAFNLGWKMAAVLEGRSPSSLLASYSQERQPVAQELIGFDKEWSAMIGARPKDPLNPAAGGVDPTELQAYFVQAGKYTAGVATRYRPGPLTWTAPPLPNWWRAWCATVWWRGSATCRTSAARRCP</sequence>
<dbReference type="OrthoDB" id="8672648at2"/>
<accession>A0A5E7T6S5</accession>
<evidence type="ECO:0000313" key="6">
    <source>
        <dbReference type="Proteomes" id="UP000381378"/>
    </source>
</evidence>
<dbReference type="InterPro" id="IPR036188">
    <property type="entry name" value="FAD/NAD-bd_sf"/>
</dbReference>
<keyword evidence="2" id="KW-0285">Flavoprotein</keyword>